<evidence type="ECO:0000313" key="1">
    <source>
        <dbReference type="EMBL" id="SQB61277.1"/>
    </source>
</evidence>
<dbReference type="RefSeq" id="WP_242979402.1">
    <property type="nucleotide sequence ID" value="NZ_UAWG01000021.1"/>
</dbReference>
<proteinExistence type="predicted"/>
<organism evidence="1 2">
    <name type="scientific">Clostridium perfringens</name>
    <dbReference type="NCBI Taxonomy" id="1502"/>
    <lineage>
        <taxon>Bacteria</taxon>
        <taxon>Bacillati</taxon>
        <taxon>Bacillota</taxon>
        <taxon>Clostridia</taxon>
        <taxon>Eubacteriales</taxon>
        <taxon>Clostridiaceae</taxon>
        <taxon>Clostridium</taxon>
    </lineage>
</organism>
<dbReference type="Proteomes" id="UP000249986">
    <property type="component" value="Unassembled WGS sequence"/>
</dbReference>
<dbReference type="AlphaFoldDB" id="A0A2X2YCH0"/>
<reference evidence="1 2" key="1">
    <citation type="submission" date="2018-06" db="EMBL/GenBank/DDBJ databases">
        <authorList>
            <consortium name="Pathogen Informatics"/>
            <person name="Doyle S."/>
        </authorList>
    </citation>
    <scope>NUCLEOTIDE SEQUENCE [LARGE SCALE GENOMIC DNA]</scope>
    <source>
        <strain evidence="1 2">NCTC10719</strain>
    </source>
</reference>
<evidence type="ECO:0000313" key="2">
    <source>
        <dbReference type="Proteomes" id="UP000249986"/>
    </source>
</evidence>
<sequence>MDKRFRIIKEVLSGEQLVLEYVYNIKDGDLYNSIDDVDLFNEIIDIYESNKI</sequence>
<name>A0A2X2YCH0_CLOPF</name>
<protein>
    <submittedName>
        <fullName evidence="1">Uncharacterized protein</fullName>
    </submittedName>
</protein>
<gene>
    <name evidence="1" type="ORF">NCTC10719_02956</name>
</gene>
<accession>A0A2X2YCH0</accession>
<dbReference type="EMBL" id="UAWG01000021">
    <property type="protein sequence ID" value="SQB61277.1"/>
    <property type="molecule type" value="Genomic_DNA"/>
</dbReference>